<dbReference type="InterPro" id="IPR000858">
    <property type="entry name" value="S_locus_glycoprot_dom"/>
</dbReference>
<gene>
    <name evidence="11" type="ORF">IEQ34_019163</name>
</gene>
<keyword evidence="7" id="KW-0812">Transmembrane</keyword>
<dbReference type="EC" id="2.7.11.1" evidence="1"/>
<dbReference type="Proteomes" id="UP000775213">
    <property type="component" value="Unassembled WGS sequence"/>
</dbReference>
<feature type="transmembrane region" description="Helical" evidence="7">
    <location>
        <begin position="434"/>
        <end position="452"/>
    </location>
</feature>
<organism evidence="11 12">
    <name type="scientific">Dendrobium chrysotoxum</name>
    <name type="common">Orchid</name>
    <dbReference type="NCBI Taxonomy" id="161865"/>
    <lineage>
        <taxon>Eukaryota</taxon>
        <taxon>Viridiplantae</taxon>
        <taxon>Streptophyta</taxon>
        <taxon>Embryophyta</taxon>
        <taxon>Tracheophyta</taxon>
        <taxon>Spermatophyta</taxon>
        <taxon>Magnoliopsida</taxon>
        <taxon>Liliopsida</taxon>
        <taxon>Asparagales</taxon>
        <taxon>Orchidaceae</taxon>
        <taxon>Epidendroideae</taxon>
        <taxon>Malaxideae</taxon>
        <taxon>Dendrobiinae</taxon>
        <taxon>Dendrobium</taxon>
    </lineage>
</organism>
<evidence type="ECO:0000256" key="1">
    <source>
        <dbReference type="ARBA" id="ARBA00012513"/>
    </source>
</evidence>
<comment type="catalytic activity">
    <reaction evidence="5">
        <text>L-seryl-[protein] + ATP = O-phospho-L-seryl-[protein] + ADP + H(+)</text>
        <dbReference type="Rhea" id="RHEA:17989"/>
        <dbReference type="Rhea" id="RHEA-COMP:9863"/>
        <dbReference type="Rhea" id="RHEA-COMP:11604"/>
        <dbReference type="ChEBI" id="CHEBI:15378"/>
        <dbReference type="ChEBI" id="CHEBI:29999"/>
        <dbReference type="ChEBI" id="CHEBI:30616"/>
        <dbReference type="ChEBI" id="CHEBI:83421"/>
        <dbReference type="ChEBI" id="CHEBI:456216"/>
        <dbReference type="EC" id="2.7.11.1"/>
    </reaction>
</comment>
<accession>A0AAV7G843</accession>
<evidence type="ECO:0000259" key="10">
    <source>
        <dbReference type="PROSITE" id="PS50948"/>
    </source>
</evidence>
<dbReference type="Gene3D" id="2.90.10.10">
    <property type="entry name" value="Bulb-type lectin domain"/>
    <property type="match status" value="1"/>
</dbReference>
<dbReference type="CDD" id="cd00054">
    <property type="entry name" value="EGF_CA"/>
    <property type="match status" value="1"/>
</dbReference>
<name>A0AAV7G843_DENCH</name>
<dbReference type="PROSITE" id="PS50948">
    <property type="entry name" value="PAN"/>
    <property type="match status" value="1"/>
</dbReference>
<evidence type="ECO:0000256" key="5">
    <source>
        <dbReference type="ARBA" id="ARBA00048679"/>
    </source>
</evidence>
<evidence type="ECO:0000313" key="12">
    <source>
        <dbReference type="Proteomes" id="UP000775213"/>
    </source>
</evidence>
<feature type="domain" description="EGF-like" evidence="8">
    <location>
        <begin position="285"/>
        <end position="324"/>
    </location>
</feature>
<feature type="domain" description="Bulb-type lectin" evidence="9">
    <location>
        <begin position="487"/>
        <end position="577"/>
    </location>
</feature>
<dbReference type="PANTHER" id="PTHR32444:SF242">
    <property type="entry name" value="G-TYPE LECTIN S-RECEPTOR-LIKE SERINE_THREONINE-PROTEIN KINASE RKS1"/>
    <property type="match status" value="1"/>
</dbReference>
<evidence type="ECO:0000256" key="2">
    <source>
        <dbReference type="ARBA" id="ARBA00022729"/>
    </source>
</evidence>
<dbReference type="GO" id="GO:0048544">
    <property type="term" value="P:recognition of pollen"/>
    <property type="evidence" value="ECO:0007669"/>
    <property type="project" value="InterPro"/>
</dbReference>
<dbReference type="Pfam" id="PF08276">
    <property type="entry name" value="PAN_2"/>
    <property type="match status" value="1"/>
</dbReference>
<comment type="caution">
    <text evidence="6">Lacks conserved residue(s) required for the propagation of feature annotation.</text>
</comment>
<evidence type="ECO:0000313" key="11">
    <source>
        <dbReference type="EMBL" id="KAH0451864.1"/>
    </source>
</evidence>
<evidence type="ECO:0000256" key="4">
    <source>
        <dbReference type="ARBA" id="ARBA00047899"/>
    </source>
</evidence>
<dbReference type="PANTHER" id="PTHR32444">
    <property type="entry name" value="BULB-TYPE LECTIN DOMAIN-CONTAINING PROTEIN"/>
    <property type="match status" value="1"/>
</dbReference>
<dbReference type="GO" id="GO:0051707">
    <property type="term" value="P:response to other organism"/>
    <property type="evidence" value="ECO:0007669"/>
    <property type="project" value="UniProtKB-ARBA"/>
</dbReference>
<evidence type="ECO:0000256" key="6">
    <source>
        <dbReference type="PROSITE-ProRule" id="PRU00076"/>
    </source>
</evidence>
<keyword evidence="6" id="KW-0245">EGF-like domain</keyword>
<dbReference type="InterPro" id="IPR000742">
    <property type="entry name" value="EGF"/>
</dbReference>
<dbReference type="CDD" id="cd00028">
    <property type="entry name" value="B_lectin"/>
    <property type="match status" value="2"/>
</dbReference>
<protein>
    <recommendedName>
        <fullName evidence="1">non-specific serine/threonine protein kinase</fullName>
        <ecNumber evidence="1">2.7.11.1</ecNumber>
    </recommendedName>
</protein>
<dbReference type="PROSITE" id="PS50927">
    <property type="entry name" value="BULB_LECTIN"/>
    <property type="match status" value="2"/>
</dbReference>
<evidence type="ECO:0000256" key="3">
    <source>
        <dbReference type="ARBA" id="ARBA00023157"/>
    </source>
</evidence>
<dbReference type="PROSITE" id="PS50026">
    <property type="entry name" value="EGF_3"/>
    <property type="match status" value="1"/>
</dbReference>
<dbReference type="Gene3D" id="2.90.10.30">
    <property type="match status" value="1"/>
</dbReference>
<proteinExistence type="predicted"/>
<keyword evidence="2" id="KW-0732">Signal</keyword>
<dbReference type="SMART" id="SM00108">
    <property type="entry name" value="B_lectin"/>
    <property type="match status" value="2"/>
</dbReference>
<comment type="catalytic activity">
    <reaction evidence="4">
        <text>L-threonyl-[protein] + ATP = O-phospho-L-threonyl-[protein] + ADP + H(+)</text>
        <dbReference type="Rhea" id="RHEA:46608"/>
        <dbReference type="Rhea" id="RHEA-COMP:11060"/>
        <dbReference type="Rhea" id="RHEA-COMP:11605"/>
        <dbReference type="ChEBI" id="CHEBI:15378"/>
        <dbReference type="ChEBI" id="CHEBI:30013"/>
        <dbReference type="ChEBI" id="CHEBI:30616"/>
        <dbReference type="ChEBI" id="CHEBI:61977"/>
        <dbReference type="ChEBI" id="CHEBI:456216"/>
        <dbReference type="EC" id="2.7.11.1"/>
    </reaction>
</comment>
<comment type="caution">
    <text evidence="11">The sequence shown here is derived from an EMBL/GenBank/DDBJ whole genome shotgun (WGS) entry which is preliminary data.</text>
</comment>
<dbReference type="FunFam" id="2.90.10.10:FF:000005">
    <property type="entry name" value="G-type lectin S-receptor-like serine/threonine-protein kinase"/>
    <property type="match status" value="1"/>
</dbReference>
<feature type="transmembrane region" description="Helical" evidence="7">
    <location>
        <begin position="6"/>
        <end position="23"/>
    </location>
</feature>
<evidence type="ECO:0000259" key="8">
    <source>
        <dbReference type="PROSITE" id="PS50026"/>
    </source>
</evidence>
<evidence type="ECO:0000259" key="9">
    <source>
        <dbReference type="PROSITE" id="PS50927"/>
    </source>
</evidence>
<evidence type="ECO:0000256" key="7">
    <source>
        <dbReference type="SAM" id="Phobius"/>
    </source>
</evidence>
<dbReference type="SMART" id="SM00473">
    <property type="entry name" value="PAN_AP"/>
    <property type="match status" value="1"/>
</dbReference>
<keyword evidence="12" id="KW-1185">Reference proteome</keyword>
<dbReference type="EMBL" id="JAGFBR010000017">
    <property type="protein sequence ID" value="KAH0451864.1"/>
    <property type="molecule type" value="Genomic_DNA"/>
</dbReference>
<dbReference type="CDD" id="cd01098">
    <property type="entry name" value="PAN_AP_plant"/>
    <property type="match status" value="1"/>
</dbReference>
<keyword evidence="7" id="KW-0472">Membrane</keyword>
<dbReference type="AlphaFoldDB" id="A0AAV7G843"/>
<reference evidence="11 12" key="1">
    <citation type="journal article" date="2021" name="Hortic Res">
        <title>Chromosome-scale assembly of the Dendrobium chrysotoxum genome enhances the understanding of orchid evolution.</title>
        <authorList>
            <person name="Zhang Y."/>
            <person name="Zhang G.Q."/>
            <person name="Zhang D."/>
            <person name="Liu X.D."/>
            <person name="Xu X.Y."/>
            <person name="Sun W.H."/>
            <person name="Yu X."/>
            <person name="Zhu X."/>
            <person name="Wang Z.W."/>
            <person name="Zhao X."/>
            <person name="Zhong W.Y."/>
            <person name="Chen H."/>
            <person name="Yin W.L."/>
            <person name="Huang T."/>
            <person name="Niu S.C."/>
            <person name="Liu Z.J."/>
        </authorList>
    </citation>
    <scope>NUCLEOTIDE SEQUENCE [LARGE SCALE GENOMIC DNA]</scope>
    <source>
        <strain evidence="11">Lindl</strain>
    </source>
</reference>
<dbReference type="InterPro" id="IPR036426">
    <property type="entry name" value="Bulb-type_lectin_dom_sf"/>
</dbReference>
<keyword evidence="3 6" id="KW-1015">Disulfide bond</keyword>
<dbReference type="Pfam" id="PF01453">
    <property type="entry name" value="B_lectin"/>
    <property type="match status" value="2"/>
</dbReference>
<dbReference type="InterPro" id="IPR003609">
    <property type="entry name" value="Pan_app"/>
</dbReference>
<feature type="domain" description="Apple" evidence="10">
    <location>
        <begin position="337"/>
        <end position="422"/>
    </location>
</feature>
<dbReference type="GO" id="GO:0004674">
    <property type="term" value="F:protein serine/threonine kinase activity"/>
    <property type="evidence" value="ECO:0007669"/>
    <property type="project" value="UniProtKB-EC"/>
</dbReference>
<feature type="disulfide bond" evidence="6">
    <location>
        <begin position="295"/>
        <end position="312"/>
    </location>
</feature>
<keyword evidence="7" id="KW-1133">Transmembrane helix</keyword>
<sequence length="577" mass="63460">MGGLYFSGVFSAFILISVFFLPATKAASSSQLSPGEPLPDGATLVSSGGIFELGFFCPGNSANRYVGIWYHEFSSSTVLWVANRESPVLDRSGSLAIADDGNLVVLDGHKAVLWSSKVTSLQSNRSTAELFDSGNLMLNNSGVMAWQSFDHPCDTYLPGMKVGLDLITNVNQVFTSWRSEDDPAPGNFSVGIAPDRSTQFFIWEGNKPRWRSGRWNGQVFIGIRNMVPTYIYGFKLSNFQQENKMYFYYTQFNSSHRYVLMSDGVERHLVRANNTKNWSQYWAQPITQCEMYNRCGNNATCTDSLDGNSPNCSCLKGFVFGGGNLSGGCVRRTPLQCERNNGKASGGEPDGFYLMQGVKLPDLSDWDSGPSNYSQCKEACSTNCSCKAYSYATGIGCLTWGRDMIDIHLFSSGGNDFYLRLAGSEFGKSHHHHLLLLLLLLLFIYLIYTSYLECSIISCTYKGQQYEASSSSKPSKPHHPRNTSSTKLPAFLRQTPLDGTTLVSSNGIFELGFFRPGNSTKRSAFGTTSTTTVLWVANRDSPVLDTSGFFAIADDGNLVFLDGSKAVLWSSDVTSLP</sequence>
<dbReference type="Pfam" id="PF00954">
    <property type="entry name" value="S_locus_glycop"/>
    <property type="match status" value="1"/>
</dbReference>
<dbReference type="InterPro" id="IPR001480">
    <property type="entry name" value="Bulb-type_lectin_dom"/>
</dbReference>
<feature type="domain" description="Bulb-type lectin" evidence="9">
    <location>
        <begin position="29"/>
        <end position="151"/>
    </location>
</feature>
<dbReference type="SUPFAM" id="SSF51110">
    <property type="entry name" value="alpha-D-mannose-specific plant lectins"/>
    <property type="match status" value="2"/>
</dbReference>